<gene>
    <name evidence="2" type="ORF">KY084_03195</name>
</gene>
<accession>A0ABS6XI30</accession>
<evidence type="ECO:0000313" key="3">
    <source>
        <dbReference type="Proteomes" id="UP001197214"/>
    </source>
</evidence>
<name>A0ABS6XI30_9SPHN</name>
<dbReference type="RefSeq" id="WP_219236978.1">
    <property type="nucleotide sequence ID" value="NZ_JAHWZX010000002.1"/>
</dbReference>
<evidence type="ECO:0000313" key="2">
    <source>
        <dbReference type="EMBL" id="MBW4329879.1"/>
    </source>
</evidence>
<dbReference type="Pfam" id="PF00535">
    <property type="entry name" value="Glycos_transf_2"/>
    <property type="match status" value="1"/>
</dbReference>
<feature type="domain" description="Glycosyltransferase 2-like" evidence="1">
    <location>
        <begin position="30"/>
        <end position="133"/>
    </location>
</feature>
<evidence type="ECO:0000259" key="1">
    <source>
        <dbReference type="Pfam" id="PF00535"/>
    </source>
</evidence>
<organism evidence="2 3">
    <name type="scientific">Stakelama flava</name>
    <dbReference type="NCBI Taxonomy" id="2860338"/>
    <lineage>
        <taxon>Bacteria</taxon>
        <taxon>Pseudomonadati</taxon>
        <taxon>Pseudomonadota</taxon>
        <taxon>Alphaproteobacteria</taxon>
        <taxon>Sphingomonadales</taxon>
        <taxon>Sphingomonadaceae</taxon>
        <taxon>Stakelama</taxon>
    </lineage>
</organism>
<protein>
    <submittedName>
        <fullName evidence="2">Glycosyltransferase family 2 protein</fullName>
    </submittedName>
</protein>
<keyword evidence="3" id="KW-1185">Reference proteome</keyword>
<sequence length="264" mass="29824">MEDRVVRVQTANPLNRELIVSLTSYPPRFPYLHLTLKSLIDQSVKPDRIVVWIADDDLDALPQECWAFESEVEFVACADVKSYKKLSFALQRHPDSYIVTADDDVFYHRKWLESLVHEARIGTPDVLCHVAFRFHLADDGSVAKYSEWSRDVQDAYSRRSSEDLVAIGVGGVLYPPGALSAEAADVELSQRICPHGDDLWYFAMARLKGTRVRKVGPRLKAVLWDGSQDAGLFKFNVPFGNDRSVANLVARYGMSLFEAGQMLR</sequence>
<proteinExistence type="predicted"/>
<dbReference type="CDD" id="cd00761">
    <property type="entry name" value="Glyco_tranf_GTA_type"/>
    <property type="match status" value="1"/>
</dbReference>
<dbReference type="InterPro" id="IPR001173">
    <property type="entry name" value="Glyco_trans_2-like"/>
</dbReference>
<dbReference type="Proteomes" id="UP001197214">
    <property type="component" value="Unassembled WGS sequence"/>
</dbReference>
<comment type="caution">
    <text evidence="2">The sequence shown here is derived from an EMBL/GenBank/DDBJ whole genome shotgun (WGS) entry which is preliminary data.</text>
</comment>
<reference evidence="2 3" key="1">
    <citation type="submission" date="2021-07" db="EMBL/GenBank/DDBJ databases">
        <title>Stakelama flava sp. nov., a novel endophytic bacterium isolated from branch of Kandelia candel.</title>
        <authorList>
            <person name="Tuo L."/>
        </authorList>
    </citation>
    <scope>NUCLEOTIDE SEQUENCE [LARGE SCALE GENOMIC DNA]</scope>
    <source>
        <strain evidence="2 3">CBK3Z-3</strain>
    </source>
</reference>
<dbReference type="EMBL" id="JAHWZX010000002">
    <property type="protein sequence ID" value="MBW4329879.1"/>
    <property type="molecule type" value="Genomic_DNA"/>
</dbReference>